<evidence type="ECO:0000256" key="4">
    <source>
        <dbReference type="SAM" id="Phobius"/>
    </source>
</evidence>
<feature type="transmembrane region" description="Helical" evidence="4">
    <location>
        <begin position="238"/>
        <end position="258"/>
    </location>
</feature>
<protein>
    <submittedName>
        <fullName evidence="5">Predicted arabinose efflux permease, MFS family</fullName>
    </submittedName>
</protein>
<dbReference type="GO" id="GO:0022857">
    <property type="term" value="F:transmembrane transporter activity"/>
    <property type="evidence" value="ECO:0007669"/>
    <property type="project" value="InterPro"/>
</dbReference>
<dbReference type="Gene3D" id="1.20.1250.20">
    <property type="entry name" value="MFS general substrate transporter like domains"/>
    <property type="match status" value="1"/>
</dbReference>
<dbReference type="EMBL" id="FQXG01000002">
    <property type="protein sequence ID" value="SHH30528.1"/>
    <property type="molecule type" value="Genomic_DNA"/>
</dbReference>
<keyword evidence="2 4" id="KW-1133">Transmembrane helix</keyword>
<feature type="transmembrane region" description="Helical" evidence="4">
    <location>
        <begin position="163"/>
        <end position="183"/>
    </location>
</feature>
<sequence>MNSAAVPQAKPNLMMPVAALTLFAVASGLLMSALALSLAPQGLPASLASWLASAYFAGLLLGAMNIEPVVRALGHRQALALFLALLLASVSLLPLMVSEPVWLLSRLLAGFASAGVFVVVESWLLLSGNARQRPRRLALYMTALYGGNAVGQASLQWLDSASLVPMGAAMALLLLALLLPLLTRPPVPRLATHHKLGFKALKRLHRPAVVGCVVAGMVLGPLYGLMPLYLELRPGGSGYTGLWMASLILGGMLVQPLLTSLMAQWRHTLLLALFCLLGGVAALLLSLATTTVGVAVSLLMLGMAAFALYPITVVMACQGQAAFRIVSITELMLLCFSLGSVVGPLVSDWGPNGLMALPVFFALLFGVTGVYLMLQPQDSAERWLTEPPTEL</sequence>
<reference evidence="5 6" key="1">
    <citation type="submission" date="2016-11" db="EMBL/GenBank/DDBJ databases">
        <authorList>
            <person name="Jaros S."/>
            <person name="Januszkiewicz K."/>
            <person name="Wedrychowicz H."/>
        </authorList>
    </citation>
    <scope>NUCLEOTIDE SEQUENCE [LARGE SCALE GENOMIC DNA]</scope>
    <source>
        <strain evidence="5 6">DSM 16917</strain>
    </source>
</reference>
<feature type="transmembrane region" description="Helical" evidence="4">
    <location>
        <begin position="354"/>
        <end position="374"/>
    </location>
</feature>
<feature type="transmembrane region" description="Helical" evidence="4">
    <location>
        <begin position="204"/>
        <end position="226"/>
    </location>
</feature>
<dbReference type="SUPFAM" id="SSF103473">
    <property type="entry name" value="MFS general substrate transporter"/>
    <property type="match status" value="1"/>
</dbReference>
<dbReference type="GO" id="GO:0005886">
    <property type="term" value="C:plasma membrane"/>
    <property type="evidence" value="ECO:0007669"/>
    <property type="project" value="TreeGrafter"/>
</dbReference>
<dbReference type="RefSeq" id="WP_067659188.1">
    <property type="nucleotide sequence ID" value="NZ_FQXG01000002.1"/>
</dbReference>
<dbReference type="PANTHER" id="PTHR23521">
    <property type="entry name" value="TRANSPORTER MFS SUPERFAMILY"/>
    <property type="match status" value="1"/>
</dbReference>
<organism evidence="5 6">
    <name type="scientific">Ferrimonas marina</name>
    <dbReference type="NCBI Taxonomy" id="299255"/>
    <lineage>
        <taxon>Bacteria</taxon>
        <taxon>Pseudomonadati</taxon>
        <taxon>Pseudomonadota</taxon>
        <taxon>Gammaproteobacteria</taxon>
        <taxon>Alteromonadales</taxon>
        <taxon>Ferrimonadaceae</taxon>
        <taxon>Ferrimonas</taxon>
    </lineage>
</organism>
<feature type="transmembrane region" description="Helical" evidence="4">
    <location>
        <begin position="103"/>
        <end position="125"/>
    </location>
</feature>
<evidence type="ECO:0000313" key="5">
    <source>
        <dbReference type="EMBL" id="SHH30528.1"/>
    </source>
</evidence>
<keyword evidence="1 4" id="KW-0812">Transmembrane</keyword>
<dbReference type="AlphaFoldDB" id="A0A1M5RWW8"/>
<dbReference type="InterPro" id="IPR036259">
    <property type="entry name" value="MFS_trans_sf"/>
</dbReference>
<dbReference type="InterPro" id="IPR011701">
    <property type="entry name" value="MFS"/>
</dbReference>
<dbReference type="PANTHER" id="PTHR23521:SF2">
    <property type="entry name" value="TRANSPORTER MFS SUPERFAMILY"/>
    <property type="match status" value="1"/>
</dbReference>
<feature type="transmembrane region" description="Helical" evidence="4">
    <location>
        <begin position="78"/>
        <end position="97"/>
    </location>
</feature>
<feature type="transmembrane region" description="Helical" evidence="4">
    <location>
        <begin position="321"/>
        <end position="342"/>
    </location>
</feature>
<feature type="transmembrane region" description="Helical" evidence="4">
    <location>
        <begin position="270"/>
        <end position="288"/>
    </location>
</feature>
<feature type="transmembrane region" description="Helical" evidence="4">
    <location>
        <begin position="294"/>
        <end position="314"/>
    </location>
</feature>
<keyword evidence="3 4" id="KW-0472">Membrane</keyword>
<evidence type="ECO:0000256" key="1">
    <source>
        <dbReference type="ARBA" id="ARBA00022692"/>
    </source>
</evidence>
<evidence type="ECO:0000256" key="3">
    <source>
        <dbReference type="ARBA" id="ARBA00023136"/>
    </source>
</evidence>
<name>A0A1M5RWW8_9GAMM</name>
<feature type="transmembrane region" description="Helical" evidence="4">
    <location>
        <begin position="47"/>
        <end position="66"/>
    </location>
</feature>
<feature type="transmembrane region" description="Helical" evidence="4">
    <location>
        <begin position="137"/>
        <end position="157"/>
    </location>
</feature>
<keyword evidence="6" id="KW-1185">Reference proteome</keyword>
<evidence type="ECO:0000313" key="6">
    <source>
        <dbReference type="Proteomes" id="UP000184268"/>
    </source>
</evidence>
<evidence type="ECO:0000256" key="2">
    <source>
        <dbReference type="ARBA" id="ARBA00022989"/>
    </source>
</evidence>
<accession>A0A1M5RWW8</accession>
<dbReference type="STRING" id="299255.SAMN02745129_1777"/>
<proteinExistence type="predicted"/>
<dbReference type="Proteomes" id="UP000184268">
    <property type="component" value="Unassembled WGS sequence"/>
</dbReference>
<gene>
    <name evidence="5" type="ORF">SAMN02745129_1777</name>
</gene>
<dbReference type="OrthoDB" id="9810614at2"/>
<dbReference type="Pfam" id="PF07690">
    <property type="entry name" value="MFS_1"/>
    <property type="match status" value="1"/>
</dbReference>